<dbReference type="InterPro" id="IPR025494">
    <property type="entry name" value="DUF4385"/>
</dbReference>
<proteinExistence type="predicted"/>
<keyword evidence="2" id="KW-1185">Reference proteome</keyword>
<reference evidence="1" key="1">
    <citation type="journal article" date="2020" name="Stud. Mycol.">
        <title>101 Dothideomycetes genomes: a test case for predicting lifestyles and emergence of pathogens.</title>
        <authorList>
            <person name="Haridas S."/>
            <person name="Albert R."/>
            <person name="Binder M."/>
            <person name="Bloem J."/>
            <person name="Labutti K."/>
            <person name="Salamov A."/>
            <person name="Andreopoulos B."/>
            <person name="Baker S."/>
            <person name="Barry K."/>
            <person name="Bills G."/>
            <person name="Bluhm B."/>
            <person name="Cannon C."/>
            <person name="Castanera R."/>
            <person name="Culley D."/>
            <person name="Daum C."/>
            <person name="Ezra D."/>
            <person name="Gonzalez J."/>
            <person name="Henrissat B."/>
            <person name="Kuo A."/>
            <person name="Liang C."/>
            <person name="Lipzen A."/>
            <person name="Lutzoni F."/>
            <person name="Magnuson J."/>
            <person name="Mondo S."/>
            <person name="Nolan M."/>
            <person name="Ohm R."/>
            <person name="Pangilinan J."/>
            <person name="Park H.-J."/>
            <person name="Ramirez L."/>
            <person name="Alfaro M."/>
            <person name="Sun H."/>
            <person name="Tritt A."/>
            <person name="Yoshinaga Y."/>
            <person name="Zwiers L.-H."/>
            <person name="Turgeon B."/>
            <person name="Goodwin S."/>
            <person name="Spatafora J."/>
            <person name="Crous P."/>
            <person name="Grigoriev I."/>
        </authorList>
    </citation>
    <scope>NUCLEOTIDE SEQUENCE</scope>
    <source>
        <strain evidence="1">HMLAC05119</strain>
    </source>
</reference>
<evidence type="ECO:0000313" key="1">
    <source>
        <dbReference type="EMBL" id="KAF1919534.1"/>
    </source>
</evidence>
<accession>A0A6A5QY04</accession>
<protein>
    <submittedName>
        <fullName evidence="1">Uncharacterized protein</fullName>
    </submittedName>
</protein>
<organism evidence="1 2">
    <name type="scientific">Ampelomyces quisqualis</name>
    <name type="common">Powdery mildew agent</name>
    <dbReference type="NCBI Taxonomy" id="50730"/>
    <lineage>
        <taxon>Eukaryota</taxon>
        <taxon>Fungi</taxon>
        <taxon>Dikarya</taxon>
        <taxon>Ascomycota</taxon>
        <taxon>Pezizomycotina</taxon>
        <taxon>Dothideomycetes</taxon>
        <taxon>Pleosporomycetidae</taxon>
        <taxon>Pleosporales</taxon>
        <taxon>Pleosporineae</taxon>
        <taxon>Phaeosphaeriaceae</taxon>
        <taxon>Ampelomyces</taxon>
    </lineage>
</organism>
<dbReference type="AlphaFoldDB" id="A0A6A5QY04"/>
<name>A0A6A5QY04_AMPQU</name>
<dbReference type="Proteomes" id="UP000800096">
    <property type="component" value="Unassembled WGS sequence"/>
</dbReference>
<gene>
    <name evidence="1" type="ORF">BDU57DRAFT_143993</name>
</gene>
<sequence length="208" mass="24079">MDYMQNTSICNRAIRTLTAMPTHPLTKPQRMSYRIGRGETSVLTFEPYKSEILPLWRFKTPSIARQSSSAIYAKFLEYDAANDFIGMDMSRKFLQMGMTRAKRYANHKAGRKYDKVTGEELEKSKGHKGMKEKEVASQVFREVWEKAKVFGGYVAKKEAFQKEQKEWGKEVKEIKNEEGGEMVVVVGKLQRESSTRVKKEIKEEDVED</sequence>
<dbReference type="OrthoDB" id="2589819at2759"/>
<dbReference type="EMBL" id="ML979133">
    <property type="protein sequence ID" value="KAF1919534.1"/>
    <property type="molecule type" value="Genomic_DNA"/>
</dbReference>
<dbReference type="Pfam" id="PF14328">
    <property type="entry name" value="DUF4385"/>
    <property type="match status" value="1"/>
</dbReference>
<evidence type="ECO:0000313" key="2">
    <source>
        <dbReference type="Proteomes" id="UP000800096"/>
    </source>
</evidence>